<accession>A0A2N5J9N6</accession>
<feature type="transmembrane region" description="Helical" evidence="1">
    <location>
        <begin position="174"/>
        <end position="194"/>
    </location>
</feature>
<feature type="transmembrane region" description="Helical" evidence="1">
    <location>
        <begin position="535"/>
        <end position="559"/>
    </location>
</feature>
<evidence type="ECO:0000256" key="1">
    <source>
        <dbReference type="SAM" id="Phobius"/>
    </source>
</evidence>
<feature type="transmembrane region" description="Helical" evidence="1">
    <location>
        <begin position="12"/>
        <end position="31"/>
    </location>
</feature>
<feature type="transmembrane region" description="Helical" evidence="1">
    <location>
        <begin position="86"/>
        <end position="105"/>
    </location>
</feature>
<keyword evidence="1" id="KW-1133">Transmembrane helix</keyword>
<name>A0A2N5J9N6_9BIFI</name>
<feature type="transmembrane region" description="Helical" evidence="1">
    <location>
        <begin position="141"/>
        <end position="162"/>
    </location>
</feature>
<dbReference type="RefSeq" id="WP_101616558.1">
    <property type="nucleotide sequence ID" value="NZ_NMWU01000021.1"/>
</dbReference>
<comment type="caution">
    <text evidence="2">The sequence shown here is derived from an EMBL/GenBank/DDBJ whole genome shotgun (WGS) entry which is preliminary data.</text>
</comment>
<dbReference type="Proteomes" id="UP000235050">
    <property type="component" value="Unassembled WGS sequence"/>
</dbReference>
<feature type="transmembrane region" description="Helical" evidence="1">
    <location>
        <begin position="200"/>
        <end position="219"/>
    </location>
</feature>
<feature type="transmembrane region" description="Helical" evidence="1">
    <location>
        <begin position="470"/>
        <end position="491"/>
    </location>
</feature>
<keyword evidence="1" id="KW-0812">Transmembrane</keyword>
<keyword evidence="1" id="KW-0472">Membrane</keyword>
<sequence length="569" mass="61983">MTTRTITSHSILIPLTQLSACLVVLGFRVALGITLRPWYAFDQGADDRLLVDQASGAAGLGYGYTLAKNQGYAMLLRTAHVLRIDVVTLNLLTLITAAGLAALAAWAASRRLWPASLAWIGVLCWPASMDDWLGLRVYRNTVFFPAMIALIALCALLIVCTWRLGSDKERLHAGWTVGAALSAIAAGGLAAWLQTLKEDMIWLIPGLLVVLMATGLAAARHGLAKSIRLAVAVMCILSVSVGALGMVTAKQYMQSRYGVAYLNMRTEGPVAGFIKRMTVIDAPGRTDDVWAPPQAIRQAFDAADALDQYPEIERWMLSDHGYGQPLKGDFVGWQLFNAISNSGLGWSNPAGVSDLFDHANDQIDHAFEAGSLKRAAGFKPIPSLPAIDAGEVPDLVRRASLDWLHAWMPGDLFTPSKPATDGYFQLRPMPLGRFYGMEYLGIDPGNPLPQPLPWLTHDRARDWSMALNRIWTPVALIMLIVLLAAPVVAVARRRRTGWLPVMLAFAAWTIAAYGWAYCMATAWFAGWLHSARIEFFYTAGLVAPLIGTACLMALCALIASMSIRHGNRE</sequence>
<feature type="transmembrane region" description="Helical" evidence="1">
    <location>
        <begin position="226"/>
        <end position="247"/>
    </location>
</feature>
<dbReference type="EMBL" id="NMWU01000021">
    <property type="protein sequence ID" value="PLS30922.1"/>
    <property type="molecule type" value="Genomic_DNA"/>
</dbReference>
<evidence type="ECO:0000313" key="2">
    <source>
        <dbReference type="EMBL" id="PLS30922.1"/>
    </source>
</evidence>
<dbReference type="OrthoDB" id="3230998at2"/>
<evidence type="ECO:0008006" key="4">
    <source>
        <dbReference type="Google" id="ProtNLM"/>
    </source>
</evidence>
<protein>
    <recommendedName>
        <fullName evidence="4">Transmembrane protein</fullName>
    </recommendedName>
</protein>
<keyword evidence="3" id="KW-1185">Reference proteome</keyword>
<gene>
    <name evidence="2" type="ORF">Uis1B_1211</name>
</gene>
<feature type="transmembrane region" description="Helical" evidence="1">
    <location>
        <begin position="503"/>
        <end position="529"/>
    </location>
</feature>
<dbReference type="AlphaFoldDB" id="A0A2N5J9N6"/>
<organism evidence="2 3">
    <name type="scientific">Bifidobacterium margollesii</name>
    <dbReference type="NCBI Taxonomy" id="2020964"/>
    <lineage>
        <taxon>Bacteria</taxon>
        <taxon>Bacillati</taxon>
        <taxon>Actinomycetota</taxon>
        <taxon>Actinomycetes</taxon>
        <taxon>Bifidobacteriales</taxon>
        <taxon>Bifidobacteriaceae</taxon>
        <taxon>Bifidobacterium</taxon>
    </lineage>
</organism>
<evidence type="ECO:0000313" key="3">
    <source>
        <dbReference type="Proteomes" id="UP000235050"/>
    </source>
</evidence>
<reference evidence="2 3" key="1">
    <citation type="submission" date="2017-07" db="EMBL/GenBank/DDBJ databases">
        <title>Bifidobacterium novel species.</title>
        <authorList>
            <person name="Lugli G.A."/>
            <person name="Milani C."/>
            <person name="Duranti S."/>
            <person name="Mangifesta M."/>
        </authorList>
    </citation>
    <scope>NUCLEOTIDE SEQUENCE [LARGE SCALE GENOMIC DNA]</scope>
    <source>
        <strain evidence="3">Uis1B</strain>
    </source>
</reference>
<proteinExistence type="predicted"/>